<keyword evidence="1 2" id="KW-0238">DNA-binding</keyword>
<evidence type="ECO:0000256" key="3">
    <source>
        <dbReference type="SAM" id="MobiDB-lite"/>
    </source>
</evidence>
<evidence type="ECO:0000256" key="2">
    <source>
        <dbReference type="PROSITE-ProRule" id="PRU00267"/>
    </source>
</evidence>
<feature type="DNA-binding region" description="HMG box" evidence="2">
    <location>
        <begin position="168"/>
        <end position="215"/>
    </location>
</feature>
<dbReference type="InterPro" id="IPR050342">
    <property type="entry name" value="HMGB"/>
</dbReference>
<feature type="compositionally biased region" description="Basic and acidic residues" evidence="3">
    <location>
        <begin position="181"/>
        <end position="212"/>
    </location>
</feature>
<evidence type="ECO:0000313" key="6">
    <source>
        <dbReference type="Proteomes" id="UP000054771"/>
    </source>
</evidence>
<feature type="domain" description="HMG box" evidence="4">
    <location>
        <begin position="168"/>
        <end position="215"/>
    </location>
</feature>
<dbReference type="Proteomes" id="UP000054771">
    <property type="component" value="Unassembled WGS sequence"/>
</dbReference>
<evidence type="ECO:0000259" key="4">
    <source>
        <dbReference type="PROSITE" id="PS50118"/>
    </source>
</evidence>
<dbReference type="InterPro" id="IPR009071">
    <property type="entry name" value="HMG_box_dom"/>
</dbReference>
<keyword evidence="2" id="KW-0539">Nucleus</keyword>
<protein>
    <submittedName>
        <fullName evidence="5">Putative Non-histone chromosomal protein 6</fullName>
    </submittedName>
</protein>
<sequence>MPVIDDHFDHHPGGNNFGRLLQSAAGPRRNAAGGEWKVTKHSTGNKRYEPFNPQQPASGSSRAPARFPSLAAPWKLLSTTSTLPSSSSALFLSLCSHYALQFSHTICVFPYKKSTPASAETADLETHNNLLFPSFLLASNSQNAQDGEDHPQGQGSCPRDPEEEEGPQRPQACFGQVGKMLGEKWKALTDKERKPYDDKAAADKKRYEEEKAQYNAAEEDEESS</sequence>
<dbReference type="EMBL" id="CDMC01000009">
    <property type="protein sequence ID" value="CEL07216.1"/>
    <property type="molecule type" value="Genomic_DNA"/>
</dbReference>
<dbReference type="STRING" id="454130.A0A0U5G6B4"/>
<gene>
    <name evidence="5" type="ORF">ASPCAL10379</name>
</gene>
<dbReference type="InterPro" id="IPR036910">
    <property type="entry name" value="HMG_box_dom_sf"/>
</dbReference>
<dbReference type="Gene3D" id="1.10.30.10">
    <property type="entry name" value="High mobility group box domain"/>
    <property type="match status" value="1"/>
</dbReference>
<reference evidence="6" key="1">
    <citation type="journal article" date="2016" name="Genome Announc.">
        <title>Draft genome sequences of fungus Aspergillus calidoustus.</title>
        <authorList>
            <person name="Horn F."/>
            <person name="Linde J."/>
            <person name="Mattern D.J."/>
            <person name="Walther G."/>
            <person name="Guthke R."/>
            <person name="Scherlach K."/>
            <person name="Martin K."/>
            <person name="Brakhage A.A."/>
            <person name="Petzke L."/>
            <person name="Valiante V."/>
        </authorList>
    </citation>
    <scope>NUCLEOTIDE SEQUENCE [LARGE SCALE GENOMIC DNA]</scope>
    <source>
        <strain evidence="6">SF006504</strain>
    </source>
</reference>
<dbReference type="GO" id="GO:0005634">
    <property type="term" value="C:nucleus"/>
    <property type="evidence" value="ECO:0007669"/>
    <property type="project" value="UniProtKB-UniRule"/>
</dbReference>
<dbReference type="GO" id="GO:0003677">
    <property type="term" value="F:DNA binding"/>
    <property type="evidence" value="ECO:0007669"/>
    <property type="project" value="UniProtKB-UniRule"/>
</dbReference>
<evidence type="ECO:0000256" key="1">
    <source>
        <dbReference type="ARBA" id="ARBA00023125"/>
    </source>
</evidence>
<dbReference type="AlphaFoldDB" id="A0A0U5G6B4"/>
<feature type="region of interest" description="Disordered" evidence="3">
    <location>
        <begin position="26"/>
        <end position="64"/>
    </location>
</feature>
<evidence type="ECO:0000313" key="5">
    <source>
        <dbReference type="EMBL" id="CEL07216.1"/>
    </source>
</evidence>
<dbReference type="Pfam" id="PF00505">
    <property type="entry name" value="HMG_box"/>
    <property type="match status" value="1"/>
</dbReference>
<feature type="compositionally biased region" description="Polar residues" evidence="3">
    <location>
        <begin position="52"/>
        <end position="61"/>
    </location>
</feature>
<dbReference type="PANTHER" id="PTHR48112:SF22">
    <property type="entry name" value="MITOCHONDRIAL TRANSCRIPTION FACTOR A, ISOFORM B"/>
    <property type="match status" value="1"/>
</dbReference>
<dbReference type="PANTHER" id="PTHR48112">
    <property type="entry name" value="HIGH MOBILITY GROUP PROTEIN DSP1"/>
    <property type="match status" value="1"/>
</dbReference>
<dbReference type="SUPFAM" id="SSF47095">
    <property type="entry name" value="HMG-box"/>
    <property type="match status" value="1"/>
</dbReference>
<accession>A0A0U5G6B4</accession>
<name>A0A0U5G6B4_ASPCI</name>
<dbReference type="PROSITE" id="PS50118">
    <property type="entry name" value="HMG_BOX_2"/>
    <property type="match status" value="1"/>
</dbReference>
<feature type="region of interest" description="Disordered" evidence="3">
    <location>
        <begin position="141"/>
        <end position="224"/>
    </location>
</feature>
<dbReference type="SMART" id="SM00398">
    <property type="entry name" value="HMG"/>
    <property type="match status" value="1"/>
</dbReference>
<dbReference type="OrthoDB" id="1919336at2759"/>
<organism evidence="5 6">
    <name type="scientific">Aspergillus calidoustus</name>
    <dbReference type="NCBI Taxonomy" id="454130"/>
    <lineage>
        <taxon>Eukaryota</taxon>
        <taxon>Fungi</taxon>
        <taxon>Dikarya</taxon>
        <taxon>Ascomycota</taxon>
        <taxon>Pezizomycotina</taxon>
        <taxon>Eurotiomycetes</taxon>
        <taxon>Eurotiomycetidae</taxon>
        <taxon>Eurotiales</taxon>
        <taxon>Aspergillaceae</taxon>
        <taxon>Aspergillus</taxon>
        <taxon>Aspergillus subgen. Nidulantes</taxon>
    </lineage>
</organism>
<keyword evidence="6" id="KW-1185">Reference proteome</keyword>
<proteinExistence type="predicted"/>